<evidence type="ECO:0000313" key="3">
    <source>
        <dbReference type="EMBL" id="KAK0393739.1"/>
    </source>
</evidence>
<dbReference type="EMBL" id="JAUCMV010000005">
    <property type="protein sequence ID" value="KAK0393739.1"/>
    <property type="molecule type" value="Genomic_DNA"/>
</dbReference>
<keyword evidence="4" id="KW-1185">Reference proteome</keyword>
<keyword evidence="2" id="KW-0472">Membrane</keyword>
<keyword evidence="2" id="KW-1133">Transmembrane helix</keyword>
<feature type="transmembrane region" description="Helical" evidence="2">
    <location>
        <begin position="179"/>
        <end position="203"/>
    </location>
</feature>
<proteinExistence type="predicted"/>
<keyword evidence="2" id="KW-0812">Transmembrane</keyword>
<organism evidence="3 4">
    <name type="scientific">Steinernema hermaphroditum</name>
    <dbReference type="NCBI Taxonomy" id="289476"/>
    <lineage>
        <taxon>Eukaryota</taxon>
        <taxon>Metazoa</taxon>
        <taxon>Ecdysozoa</taxon>
        <taxon>Nematoda</taxon>
        <taxon>Chromadorea</taxon>
        <taxon>Rhabditida</taxon>
        <taxon>Tylenchina</taxon>
        <taxon>Panagrolaimomorpha</taxon>
        <taxon>Strongyloidoidea</taxon>
        <taxon>Steinernematidae</taxon>
        <taxon>Steinernema</taxon>
    </lineage>
</organism>
<feature type="transmembrane region" description="Helical" evidence="2">
    <location>
        <begin position="20"/>
        <end position="38"/>
    </location>
</feature>
<dbReference type="Proteomes" id="UP001175271">
    <property type="component" value="Unassembled WGS sequence"/>
</dbReference>
<dbReference type="AlphaFoldDB" id="A0AA39LE63"/>
<feature type="region of interest" description="Disordered" evidence="1">
    <location>
        <begin position="674"/>
        <end position="694"/>
    </location>
</feature>
<feature type="compositionally biased region" description="Low complexity" evidence="1">
    <location>
        <begin position="679"/>
        <end position="694"/>
    </location>
</feature>
<comment type="caution">
    <text evidence="3">The sequence shown here is derived from an EMBL/GenBank/DDBJ whole genome shotgun (WGS) entry which is preliminary data.</text>
</comment>
<feature type="transmembrane region" description="Helical" evidence="2">
    <location>
        <begin position="50"/>
        <end position="71"/>
    </location>
</feature>
<protein>
    <submittedName>
        <fullName evidence="3">Uncharacterized protein</fullName>
    </submittedName>
</protein>
<name>A0AA39LE63_9BILA</name>
<sequence>MIVNARVPTSVTQKAKSGNVLALLDTFYLSGFATYIAPSNPMLKGRTLHTLYAFSFLIYSLNCICDWIHVYCLLRGFVTTFPLQTWLVIALVTTVVCGSMLTALLLVLCVENAFISRMRITPYRSGFSVIAEAIIEWVQAFNNFRVAFLVMLLHDAPMTFMNFFLISACRCPGSEIWPWSLLMSSLSTIVSVVWRLTMLYFSYRRMLFPSIDKRSQIAIQQHQPFLDHLAASCSINDGGRLSEFDETWPFRWARHCLYRCEHQTVRTDRYVTYLKSDLCPSECRLPEISRNICGICCGCVLVKGLSWIKTIVKALAFGFIATIGYVFYLATFCIPCCVHYTCRTGSFYSRHRCAKSCVRYFSVFFHYAIFVCSLVGVVLILSANVILISSVHVIGINQIPPELDQICVDVNRDSHIIRSLLKPSKNDQQLVCKPIWENRGIGWTFQRVSAGPWQTRIPISKKVMIIVSTQLVMNYSDHPGTPSQTLLYDYAVLIGIDEGERFRCRSGDATIWRYDPSLHIEQLPWPYFSGCLNSLGTERRRMINCEGIEQQQHVGVAFSWLRPQKLCLTTPTIHRFGQPYTISNFFPIMPSATMTKTKKIKCAETVMLPRKKTVKFAEPIVLPKTKKLKYIEATIPSKTKKSKHSSAEMPPMVKGKDAIAKPKQKAILKPILKVTPPVERSQPRQSSQQQRETTPEVVPDYCCCWEIMPEEPVVFKTTIPDNEKEAVAKFVEKAKKLAAKGASRKNKFKGLLVKMEAMFTLAQSAYFVDESDEEGRFYQIWEAQKECKALIKEAKLFQKLPEKHFAMRAYLVLRLTESCLFALMYHSLNNGHEIRMQLIKKVMLLRPSDEAIEAVVNAKDSPTRGKTDEVNSESYCELYLFEAQQLNLFMMLWTSLEIWRWVGLHMDQLEKRFKKALDYVCDPLMPTTPLNEVTSWGLTAVAWIRAELDLGKCRITS</sequence>
<reference evidence="3" key="1">
    <citation type="submission" date="2023-06" db="EMBL/GenBank/DDBJ databases">
        <title>Genomic analysis of the entomopathogenic nematode Steinernema hermaphroditum.</title>
        <authorList>
            <person name="Schwarz E.M."/>
            <person name="Heppert J.K."/>
            <person name="Baniya A."/>
            <person name="Schwartz H.T."/>
            <person name="Tan C.-H."/>
            <person name="Antoshechkin I."/>
            <person name="Sternberg P.W."/>
            <person name="Goodrich-Blair H."/>
            <person name="Dillman A.R."/>
        </authorList>
    </citation>
    <scope>NUCLEOTIDE SEQUENCE</scope>
    <source>
        <strain evidence="3">PS9179</strain>
        <tissue evidence="3">Whole animal</tissue>
    </source>
</reference>
<feature type="transmembrane region" description="Helical" evidence="2">
    <location>
        <begin position="314"/>
        <end position="342"/>
    </location>
</feature>
<evidence type="ECO:0000256" key="2">
    <source>
        <dbReference type="SAM" id="Phobius"/>
    </source>
</evidence>
<feature type="transmembrane region" description="Helical" evidence="2">
    <location>
        <begin position="83"/>
        <end position="110"/>
    </location>
</feature>
<accession>A0AA39LE63</accession>
<evidence type="ECO:0000256" key="1">
    <source>
        <dbReference type="SAM" id="MobiDB-lite"/>
    </source>
</evidence>
<feature type="transmembrane region" description="Helical" evidence="2">
    <location>
        <begin position="363"/>
        <end position="388"/>
    </location>
</feature>
<feature type="transmembrane region" description="Helical" evidence="2">
    <location>
        <begin position="146"/>
        <end position="167"/>
    </location>
</feature>
<evidence type="ECO:0000313" key="4">
    <source>
        <dbReference type="Proteomes" id="UP001175271"/>
    </source>
</evidence>
<gene>
    <name evidence="3" type="ORF">QR680_000380</name>
</gene>